<sequence length="195" mass="22022">MDGKFVYDGKTVRLPKLFGIGKELMQERNDNFSGSGKHEAINIRYWDEITVSLRSWTKNQVYTLYDWWSWAGKGWPFSFAANINLDNFTTLDGAAASGQAAIPLTSTAGFEEEHCCLIKQAPETGNRYEVVEILLVNDGVSVMAVEDLKNSYIANDIFRHVDYWPTMVVKPETFRFPVADGGGLYSFDIVLIETK</sequence>
<dbReference type="AlphaFoldDB" id="A0A6M3M9F1"/>
<name>A0A6M3M9F1_9ZZZZ</name>
<proteinExistence type="predicted"/>
<organism evidence="1">
    <name type="scientific">viral metagenome</name>
    <dbReference type="NCBI Taxonomy" id="1070528"/>
    <lineage>
        <taxon>unclassified sequences</taxon>
        <taxon>metagenomes</taxon>
        <taxon>organismal metagenomes</taxon>
    </lineage>
</organism>
<gene>
    <name evidence="1" type="ORF">MM171B00540_0007</name>
</gene>
<dbReference type="EMBL" id="MT143864">
    <property type="protein sequence ID" value="QJB03868.1"/>
    <property type="molecule type" value="Genomic_DNA"/>
</dbReference>
<protein>
    <submittedName>
        <fullName evidence="1">Uncharacterized protein</fullName>
    </submittedName>
</protein>
<accession>A0A6M3M9F1</accession>
<evidence type="ECO:0000313" key="1">
    <source>
        <dbReference type="EMBL" id="QJB03868.1"/>
    </source>
</evidence>
<reference evidence="1" key="1">
    <citation type="submission" date="2020-03" db="EMBL/GenBank/DDBJ databases">
        <title>The deep terrestrial virosphere.</title>
        <authorList>
            <person name="Holmfeldt K."/>
            <person name="Nilsson E."/>
            <person name="Simone D."/>
            <person name="Lopez-Fernandez M."/>
            <person name="Wu X."/>
            <person name="de Brujin I."/>
            <person name="Lundin D."/>
            <person name="Andersson A."/>
            <person name="Bertilsson S."/>
            <person name="Dopson M."/>
        </authorList>
    </citation>
    <scope>NUCLEOTIDE SEQUENCE</scope>
    <source>
        <strain evidence="1">MM171B00540</strain>
    </source>
</reference>